<name>A0A8K0SQY5_9HYPO</name>
<dbReference type="EMBL" id="JAGPNK010000004">
    <property type="protein sequence ID" value="KAH7322389.1"/>
    <property type="molecule type" value="Genomic_DNA"/>
</dbReference>
<dbReference type="Proteomes" id="UP000813444">
    <property type="component" value="Unassembled WGS sequence"/>
</dbReference>
<sequence>MAKYSISRSRSVELDSTSESSRLSLNPEECGLAFGGPPIIKLRNPLPWLKQESTVHNFSIEEQLANQFMEKFVLYPCNQSSSPGFLEHLPCMFKEVNVEGRCALRWAIQAAAYADAATAQCQNITALKTLEYYGLAVNALRQSLAQPGKAPDDYDLMTVVVLDIFESLYLPNEVCKGSHAQGMAQLLRLRGSDLLHSPRGWSLFRVAYHSIKKQQLAFNIPQVPGVADLLNQIHDEEPFARLERDMDSINATCKRARELLELINMGGVPASAIVASILELHALDREATGWRQTSQWSFKQLAVCERPDLAPAAEGITETIQLHTDVWMAYEWNYHRTARIIFLEQLLQCANAALEAAKEFDVSTLTNTIVECTSTVQSLADEILATVPQSFGDVDHMGRSRDRKDGPARCRAIGGYLLLWPTRIIKADTSVTTVKQKEGAWRVFERIREYTGMKATLGQKSVV</sequence>
<dbReference type="AlphaFoldDB" id="A0A8K0SQY5"/>
<keyword evidence="2" id="KW-1185">Reference proteome</keyword>
<dbReference type="OrthoDB" id="2991872at2759"/>
<proteinExistence type="predicted"/>
<reference evidence="1" key="1">
    <citation type="journal article" date="2021" name="Nat. Commun.">
        <title>Genetic determinants of endophytism in the Arabidopsis root mycobiome.</title>
        <authorList>
            <person name="Mesny F."/>
            <person name="Miyauchi S."/>
            <person name="Thiergart T."/>
            <person name="Pickel B."/>
            <person name="Atanasova L."/>
            <person name="Karlsson M."/>
            <person name="Huettel B."/>
            <person name="Barry K.W."/>
            <person name="Haridas S."/>
            <person name="Chen C."/>
            <person name="Bauer D."/>
            <person name="Andreopoulos W."/>
            <person name="Pangilinan J."/>
            <person name="LaButti K."/>
            <person name="Riley R."/>
            <person name="Lipzen A."/>
            <person name="Clum A."/>
            <person name="Drula E."/>
            <person name="Henrissat B."/>
            <person name="Kohler A."/>
            <person name="Grigoriev I.V."/>
            <person name="Martin F.M."/>
            <person name="Hacquard S."/>
        </authorList>
    </citation>
    <scope>NUCLEOTIDE SEQUENCE</scope>
    <source>
        <strain evidence="1">MPI-CAGE-CH-0235</strain>
    </source>
</reference>
<organism evidence="1 2">
    <name type="scientific">Stachybotrys elegans</name>
    <dbReference type="NCBI Taxonomy" id="80388"/>
    <lineage>
        <taxon>Eukaryota</taxon>
        <taxon>Fungi</taxon>
        <taxon>Dikarya</taxon>
        <taxon>Ascomycota</taxon>
        <taxon>Pezizomycotina</taxon>
        <taxon>Sordariomycetes</taxon>
        <taxon>Hypocreomycetidae</taxon>
        <taxon>Hypocreales</taxon>
        <taxon>Stachybotryaceae</taxon>
        <taxon>Stachybotrys</taxon>
    </lineage>
</organism>
<dbReference type="InterPro" id="IPR053175">
    <property type="entry name" value="DHMBA_Reg_Transcription_Factor"/>
</dbReference>
<accession>A0A8K0SQY5</accession>
<gene>
    <name evidence="1" type="ORF">B0I35DRAFT_449866</name>
</gene>
<evidence type="ECO:0000313" key="1">
    <source>
        <dbReference type="EMBL" id="KAH7322389.1"/>
    </source>
</evidence>
<dbReference type="PANTHER" id="PTHR38791">
    <property type="entry name" value="ZN(II)2CYS6 TRANSCRIPTION FACTOR (EUROFUNG)-RELATED-RELATED"/>
    <property type="match status" value="1"/>
</dbReference>
<protein>
    <submittedName>
        <fullName evidence="1">Uncharacterized protein</fullName>
    </submittedName>
</protein>
<evidence type="ECO:0000313" key="2">
    <source>
        <dbReference type="Proteomes" id="UP000813444"/>
    </source>
</evidence>
<comment type="caution">
    <text evidence="1">The sequence shown here is derived from an EMBL/GenBank/DDBJ whole genome shotgun (WGS) entry which is preliminary data.</text>
</comment>